<sequence>MNLSITIIGHNEVDHLRELLPHLQWATEIVYVDCESQDESKEAAKEHGCSVYSRPNSTNLNVNKSFAMEQATGDWIFYVDPDERLPELLVREIEGILEKTTHAAFRLNRRNHFFGYWLRHGSQYPDVQLRLFRRGFANFQNRHVHEKLVVDGSIGKLQNDMLHFPYLNISQFLSKFDFYSGVEAEYLRDAGVKVNSLNTLRFLVLKPFPRFIRRYFMKGGFRDGLPGLFCAIFDALNFVVRYFKLWELTRTGPESGKQQSSELGQ</sequence>
<gene>
    <name evidence="2" type="ORF">METZ01_LOCUS15291</name>
</gene>
<name>A0A381P7U0_9ZZZZ</name>
<accession>A0A381P7U0</accession>
<dbReference type="PANTHER" id="PTHR43630">
    <property type="entry name" value="POLY-BETA-1,6-N-ACETYL-D-GLUCOSAMINE SYNTHASE"/>
    <property type="match status" value="1"/>
</dbReference>
<dbReference type="InterPro" id="IPR001173">
    <property type="entry name" value="Glyco_trans_2-like"/>
</dbReference>
<dbReference type="SUPFAM" id="SSF53448">
    <property type="entry name" value="Nucleotide-diphospho-sugar transferases"/>
    <property type="match status" value="1"/>
</dbReference>
<dbReference type="Gene3D" id="3.90.550.10">
    <property type="entry name" value="Spore Coat Polysaccharide Biosynthesis Protein SpsA, Chain A"/>
    <property type="match status" value="1"/>
</dbReference>
<dbReference type="PANTHER" id="PTHR43630:SF2">
    <property type="entry name" value="GLYCOSYLTRANSFERASE"/>
    <property type="match status" value="1"/>
</dbReference>
<evidence type="ECO:0000259" key="1">
    <source>
        <dbReference type="Pfam" id="PF00535"/>
    </source>
</evidence>
<proteinExistence type="predicted"/>
<dbReference type="CDD" id="cd02511">
    <property type="entry name" value="Beta4Glucosyltransferase"/>
    <property type="match status" value="1"/>
</dbReference>
<dbReference type="InterPro" id="IPR029044">
    <property type="entry name" value="Nucleotide-diphossugar_trans"/>
</dbReference>
<feature type="domain" description="Glycosyltransferase 2-like" evidence="1">
    <location>
        <begin position="4"/>
        <end position="127"/>
    </location>
</feature>
<dbReference type="EMBL" id="UINC01000870">
    <property type="protein sequence ID" value="SUZ62437.1"/>
    <property type="molecule type" value="Genomic_DNA"/>
</dbReference>
<dbReference type="AlphaFoldDB" id="A0A381P7U0"/>
<evidence type="ECO:0000313" key="2">
    <source>
        <dbReference type="EMBL" id="SUZ62437.1"/>
    </source>
</evidence>
<organism evidence="2">
    <name type="scientific">marine metagenome</name>
    <dbReference type="NCBI Taxonomy" id="408172"/>
    <lineage>
        <taxon>unclassified sequences</taxon>
        <taxon>metagenomes</taxon>
        <taxon>ecological metagenomes</taxon>
    </lineage>
</organism>
<protein>
    <recommendedName>
        <fullName evidence="1">Glycosyltransferase 2-like domain-containing protein</fullName>
    </recommendedName>
</protein>
<dbReference type="Pfam" id="PF00535">
    <property type="entry name" value="Glycos_transf_2"/>
    <property type="match status" value="1"/>
</dbReference>
<reference evidence="2" key="1">
    <citation type="submission" date="2018-05" db="EMBL/GenBank/DDBJ databases">
        <authorList>
            <person name="Lanie J.A."/>
            <person name="Ng W.-L."/>
            <person name="Kazmierczak K.M."/>
            <person name="Andrzejewski T.M."/>
            <person name="Davidsen T.M."/>
            <person name="Wayne K.J."/>
            <person name="Tettelin H."/>
            <person name="Glass J.I."/>
            <person name="Rusch D."/>
            <person name="Podicherti R."/>
            <person name="Tsui H.-C.T."/>
            <person name="Winkler M.E."/>
        </authorList>
    </citation>
    <scope>NUCLEOTIDE SEQUENCE</scope>
</reference>